<evidence type="ECO:0000313" key="2">
    <source>
        <dbReference type="EMBL" id="GAH98035.1"/>
    </source>
</evidence>
<feature type="region of interest" description="Disordered" evidence="1">
    <location>
        <begin position="15"/>
        <end position="54"/>
    </location>
</feature>
<dbReference type="EMBL" id="BARV01000410">
    <property type="protein sequence ID" value="GAH98035.1"/>
    <property type="molecule type" value="Genomic_DNA"/>
</dbReference>
<reference evidence="2" key="1">
    <citation type="journal article" date="2014" name="Front. Microbiol.">
        <title>High frequency of phylogenetically diverse reductive dehalogenase-homologous genes in deep subseafloor sedimentary metagenomes.</title>
        <authorList>
            <person name="Kawai M."/>
            <person name="Futagami T."/>
            <person name="Toyoda A."/>
            <person name="Takaki Y."/>
            <person name="Nishi S."/>
            <person name="Hori S."/>
            <person name="Arai W."/>
            <person name="Tsubouchi T."/>
            <person name="Morono Y."/>
            <person name="Uchiyama I."/>
            <person name="Ito T."/>
            <person name="Fujiyama A."/>
            <person name="Inagaki F."/>
            <person name="Takami H."/>
        </authorList>
    </citation>
    <scope>NUCLEOTIDE SEQUENCE</scope>
    <source>
        <strain evidence="2">Expedition CK06-06</strain>
    </source>
</reference>
<feature type="compositionally biased region" description="Polar residues" evidence="1">
    <location>
        <begin position="16"/>
        <end position="28"/>
    </location>
</feature>
<gene>
    <name evidence="2" type="ORF">S06H3_01597</name>
</gene>
<organism evidence="2">
    <name type="scientific">marine sediment metagenome</name>
    <dbReference type="NCBI Taxonomy" id="412755"/>
    <lineage>
        <taxon>unclassified sequences</taxon>
        <taxon>metagenomes</taxon>
        <taxon>ecological metagenomes</taxon>
    </lineage>
</organism>
<comment type="caution">
    <text evidence="2">The sequence shown here is derived from an EMBL/GenBank/DDBJ whole genome shotgun (WGS) entry which is preliminary data.</text>
</comment>
<accession>X1KWM4</accession>
<dbReference type="AlphaFoldDB" id="X1KWM4"/>
<evidence type="ECO:0000256" key="1">
    <source>
        <dbReference type="SAM" id="MobiDB-lite"/>
    </source>
</evidence>
<protein>
    <submittedName>
        <fullName evidence="2">Uncharacterized protein</fullName>
    </submittedName>
</protein>
<name>X1KWM4_9ZZZZ</name>
<sequence>MKKIAKQLITEGISMEKTSGTSKSNSVEINDRKNKTAHPIMPLIPNIPGIGSPA</sequence>
<proteinExistence type="predicted"/>